<evidence type="ECO:0000313" key="2">
    <source>
        <dbReference type="EMBL" id="CAD8995437.1"/>
    </source>
</evidence>
<dbReference type="InterPro" id="IPR021109">
    <property type="entry name" value="Peptidase_aspartic_dom_sf"/>
</dbReference>
<proteinExistence type="predicted"/>
<feature type="region of interest" description="Disordered" evidence="1">
    <location>
        <begin position="57"/>
        <end position="83"/>
    </location>
</feature>
<protein>
    <recommendedName>
        <fullName evidence="3">Peptidase A1 domain-containing protein</fullName>
    </recommendedName>
</protein>
<dbReference type="GO" id="GO:0006508">
    <property type="term" value="P:proteolysis"/>
    <property type="evidence" value="ECO:0007669"/>
    <property type="project" value="InterPro"/>
</dbReference>
<dbReference type="Gene3D" id="2.40.70.10">
    <property type="entry name" value="Acid Proteases"/>
    <property type="match status" value="2"/>
</dbReference>
<dbReference type="EMBL" id="HBGA01016725">
    <property type="protein sequence ID" value="CAD8995437.1"/>
    <property type="molecule type" value="Transcribed_RNA"/>
</dbReference>
<reference evidence="2" key="1">
    <citation type="submission" date="2021-01" db="EMBL/GenBank/DDBJ databases">
        <authorList>
            <person name="Corre E."/>
            <person name="Pelletier E."/>
            <person name="Niang G."/>
            <person name="Scheremetjew M."/>
            <person name="Finn R."/>
            <person name="Kale V."/>
            <person name="Holt S."/>
            <person name="Cochrane G."/>
            <person name="Meng A."/>
            <person name="Brown T."/>
            <person name="Cohen L."/>
        </authorList>
    </citation>
    <scope>NUCLEOTIDE SEQUENCE</scope>
    <source>
        <strain evidence="2">NIES-381</strain>
    </source>
</reference>
<feature type="compositionally biased region" description="Low complexity" evidence="1">
    <location>
        <begin position="71"/>
        <end position="82"/>
    </location>
</feature>
<dbReference type="GO" id="GO:0004190">
    <property type="term" value="F:aspartic-type endopeptidase activity"/>
    <property type="evidence" value="ECO:0007669"/>
    <property type="project" value="InterPro"/>
</dbReference>
<evidence type="ECO:0008006" key="3">
    <source>
        <dbReference type="Google" id="ProtNLM"/>
    </source>
</evidence>
<gene>
    <name evidence="2" type="ORF">EGYM00392_LOCUS6493</name>
</gene>
<sequence>MVLTFSMCQYLGPKLWARNVSTSRLWAFTPSVAMSPAYAQTTGAMPLHRPRPLVNRHMSSSPTRLGTQVDPTSTTPAPAVATGSKKPKKLSWWKRPFARFFKQPPETPFTLPLTVLDMSNGYVGADYYLLPFTAARLFGSSEILYFMVDSGLTGTLLTTPAVEYLMPLPLKEQVQGLAGAGNIQAELFFLDRMKLNGTYPLRSTVAANVDFFQASMGERMGIDIAGMVGMEFLEQVDIEMDPFNYLCTVYEPGEPYIDETVNRVTLQGTTLPGNLIGVMLQGYRYWGDEENPVGQRAPPILGIVDTGATYSIMNWKAANALGIFEGDPRLAKESTVNMMGVEGKRQKMPLIPMQMEVCGFLEEPEVVKHESENGDTWSMKELVTDDSARIKFEANATMGIGDINFKNLLRRKEIGEYNGPACLIGQDLFMQKRWRLSGAKRTLTFDVDYSPSQWDGTGGMGR</sequence>
<dbReference type="AlphaFoldDB" id="A0A7S1HYS2"/>
<dbReference type="InterPro" id="IPR001969">
    <property type="entry name" value="Aspartic_peptidase_AS"/>
</dbReference>
<dbReference type="PROSITE" id="PS00141">
    <property type="entry name" value="ASP_PROTEASE"/>
    <property type="match status" value="1"/>
</dbReference>
<evidence type="ECO:0000256" key="1">
    <source>
        <dbReference type="SAM" id="MobiDB-lite"/>
    </source>
</evidence>
<feature type="compositionally biased region" description="Polar residues" evidence="1">
    <location>
        <begin position="57"/>
        <end position="70"/>
    </location>
</feature>
<name>A0A7S1HYS2_9EUGL</name>
<accession>A0A7S1HYS2</accession>
<organism evidence="2">
    <name type="scientific">Eutreptiella gymnastica</name>
    <dbReference type="NCBI Taxonomy" id="73025"/>
    <lineage>
        <taxon>Eukaryota</taxon>
        <taxon>Discoba</taxon>
        <taxon>Euglenozoa</taxon>
        <taxon>Euglenida</taxon>
        <taxon>Spirocuta</taxon>
        <taxon>Euglenophyceae</taxon>
        <taxon>Eutreptiales</taxon>
        <taxon>Eutreptiaceae</taxon>
        <taxon>Eutreptiella</taxon>
    </lineage>
</organism>